<dbReference type="InterPro" id="IPR035899">
    <property type="entry name" value="DBL_dom_sf"/>
</dbReference>
<dbReference type="PANTHER" id="PTHR12673:SF159">
    <property type="entry name" value="LD03170P"/>
    <property type="match status" value="1"/>
</dbReference>
<sequence length="272" mass="30815">MQDLIERNPIVNNPVFQESMKTEQSYNQTLTLLENAFDKSDVRKNQNLSDFKKLIPPLKVISDQLLSNVIKAVDVSTTDGSVLRQQRQQLITAFFKAYKDYVQAYNSFCVASKKEPEYAAVISHLGKHDLESLLIQPIQRGPRYMLLINETVKNNKGVDETNLNELDVLLSIVKEFLVSINQSANVPKSNTKEYEFGDYTKALMDWAAAVTVQHEDNLKARTGEQTSSSYQFGDITRYFYGKFFVNQQALTDDLTEDQSEKTPSATLGSSSQ</sequence>
<dbReference type="PANTHER" id="PTHR12673">
    <property type="entry name" value="FACIOGENITAL DYSPLASIA PROTEIN"/>
    <property type="match status" value="1"/>
</dbReference>
<gene>
    <name evidence="2" type="ORF">ACD661_12340</name>
</gene>
<dbReference type="InterPro" id="IPR000219">
    <property type="entry name" value="DH_dom"/>
</dbReference>
<comment type="caution">
    <text evidence="2">The sequence shown here is derived from an EMBL/GenBank/DDBJ whole genome shotgun (WGS) entry which is preliminary data.</text>
</comment>
<organism evidence="2 3">
    <name type="scientific">Legionella lytica</name>
    <dbReference type="NCBI Taxonomy" id="96232"/>
    <lineage>
        <taxon>Bacteria</taxon>
        <taxon>Pseudomonadati</taxon>
        <taxon>Pseudomonadota</taxon>
        <taxon>Gammaproteobacteria</taxon>
        <taxon>Legionellales</taxon>
        <taxon>Legionellaceae</taxon>
        <taxon>Legionella</taxon>
    </lineage>
</organism>
<dbReference type="Proteomes" id="UP001615550">
    <property type="component" value="Unassembled WGS sequence"/>
</dbReference>
<dbReference type="Gene3D" id="1.20.900.10">
    <property type="entry name" value="Dbl homology (DH) domain"/>
    <property type="match status" value="1"/>
</dbReference>
<dbReference type="RefSeq" id="WP_400188171.1">
    <property type="nucleotide sequence ID" value="NZ_JBGORX010000005.1"/>
</dbReference>
<dbReference type="SMART" id="SM00325">
    <property type="entry name" value="RhoGEF"/>
    <property type="match status" value="1"/>
</dbReference>
<reference evidence="2 3" key="1">
    <citation type="submission" date="2024-08" db="EMBL/GenBank/DDBJ databases">
        <title>Draft Genome Sequence of Legionella lytica strain DSB2004, Isolated From a Fire Sprinkler System.</title>
        <authorList>
            <person name="Everhart A.D."/>
            <person name="Kidane D.T."/>
            <person name="Farone A.L."/>
            <person name="Farone M.B."/>
        </authorList>
    </citation>
    <scope>NUCLEOTIDE SEQUENCE [LARGE SCALE GENOMIC DNA]</scope>
    <source>
        <strain evidence="2 3">DSB2004</strain>
    </source>
</reference>
<dbReference type="SUPFAM" id="SSF48065">
    <property type="entry name" value="DBL homology domain (DH-domain)"/>
    <property type="match status" value="1"/>
</dbReference>
<feature type="domain" description="DH" evidence="1">
    <location>
        <begin position="11"/>
        <end position="183"/>
    </location>
</feature>
<name>A0ABW8D9F1_9GAMM</name>
<proteinExistence type="predicted"/>
<evidence type="ECO:0000313" key="2">
    <source>
        <dbReference type="EMBL" id="MFJ1269348.1"/>
    </source>
</evidence>
<dbReference type="EMBL" id="JBGORX010000005">
    <property type="protein sequence ID" value="MFJ1269348.1"/>
    <property type="molecule type" value="Genomic_DNA"/>
</dbReference>
<protein>
    <submittedName>
        <fullName evidence="2">RhoGEF domain-containing protein</fullName>
    </submittedName>
</protein>
<keyword evidence="3" id="KW-1185">Reference proteome</keyword>
<dbReference type="Pfam" id="PF00621">
    <property type="entry name" value="RhoGEF"/>
    <property type="match status" value="1"/>
</dbReference>
<evidence type="ECO:0000313" key="3">
    <source>
        <dbReference type="Proteomes" id="UP001615550"/>
    </source>
</evidence>
<accession>A0ABW8D9F1</accession>
<dbReference type="PROSITE" id="PS50010">
    <property type="entry name" value="DH_2"/>
    <property type="match status" value="1"/>
</dbReference>
<evidence type="ECO:0000259" key="1">
    <source>
        <dbReference type="PROSITE" id="PS50010"/>
    </source>
</evidence>
<dbReference type="InterPro" id="IPR051092">
    <property type="entry name" value="FYVE_RhoGEF_PH"/>
</dbReference>